<gene>
    <name evidence="1" type="ORF">SAMN06297251_102206</name>
</gene>
<dbReference type="Proteomes" id="UP000192656">
    <property type="component" value="Unassembled WGS sequence"/>
</dbReference>
<dbReference type="STRING" id="937218.SAMN06297251_102206"/>
<accession>A0A1W1Z5K2</accession>
<evidence type="ECO:0000313" key="1">
    <source>
        <dbReference type="EMBL" id="SMC43740.1"/>
    </source>
</evidence>
<dbReference type="RefSeq" id="WP_244556775.1">
    <property type="nucleotide sequence ID" value="NZ_FWXR01000002.1"/>
</dbReference>
<protein>
    <submittedName>
        <fullName evidence="1">Uncharacterized protein</fullName>
    </submittedName>
</protein>
<reference evidence="1 2" key="1">
    <citation type="submission" date="2017-04" db="EMBL/GenBank/DDBJ databases">
        <authorList>
            <person name="Afonso C.L."/>
            <person name="Miller P.J."/>
            <person name="Scott M.A."/>
            <person name="Spackman E."/>
            <person name="Goraichik I."/>
            <person name="Dimitrov K.M."/>
            <person name="Suarez D.L."/>
            <person name="Swayne D.E."/>
        </authorList>
    </citation>
    <scope>NUCLEOTIDE SEQUENCE [LARGE SCALE GENOMIC DNA]</scope>
    <source>
        <strain evidence="1 2">CGMCC 1.10972</strain>
    </source>
</reference>
<sequence>MGKKEVLKERYGLGFGTVVAALDERKLLFNRQHPNRDRYPDQRQMVIEIDGYAWVVPYIETDGGIFLKTMFPSRRATREFMGQ</sequence>
<organism evidence="1 2">
    <name type="scientific">Fulvimarina manganoxydans</name>
    <dbReference type="NCBI Taxonomy" id="937218"/>
    <lineage>
        <taxon>Bacteria</taxon>
        <taxon>Pseudomonadati</taxon>
        <taxon>Pseudomonadota</taxon>
        <taxon>Alphaproteobacteria</taxon>
        <taxon>Hyphomicrobiales</taxon>
        <taxon>Aurantimonadaceae</taxon>
        <taxon>Fulvimarina</taxon>
    </lineage>
</organism>
<proteinExistence type="predicted"/>
<dbReference type="EMBL" id="FWXR01000002">
    <property type="protein sequence ID" value="SMC43740.1"/>
    <property type="molecule type" value="Genomic_DNA"/>
</dbReference>
<keyword evidence="2" id="KW-1185">Reference proteome</keyword>
<dbReference type="AlphaFoldDB" id="A0A1W1Z5K2"/>
<name>A0A1W1Z5K2_9HYPH</name>
<evidence type="ECO:0000313" key="2">
    <source>
        <dbReference type="Proteomes" id="UP000192656"/>
    </source>
</evidence>